<sequence>MGGYAVKRHFDNKDKADERAHELRKRPYDLLEQGVVDHVTQETSDESALTAKTAVAGKPLEVSSKSTRRAKTQTGRNAGRAGRAPAIDVEARDVTPKLPRPRKKSVTV</sequence>
<reference evidence="2 3" key="1">
    <citation type="submission" date="2018-01" db="EMBL/GenBank/DDBJ databases">
        <title>Species boundaries and ecological features among Paraburkholderia terrae DSMZ17804T, P. hospita DSMZ17164T and P. caribensis DSMZ13236T.</title>
        <authorList>
            <person name="Pratama A.A."/>
        </authorList>
    </citation>
    <scope>NUCLEOTIDE SEQUENCE [LARGE SCALE GENOMIC DNA]</scope>
    <source>
        <strain evidence="2 3">DSM 17164</strain>
    </source>
</reference>
<gene>
    <name evidence="2" type="ORF">C2L64_46080</name>
</gene>
<name>A0AAN1JKT9_9BURK</name>
<feature type="region of interest" description="Disordered" evidence="1">
    <location>
        <begin position="1"/>
        <end position="20"/>
    </location>
</feature>
<feature type="region of interest" description="Disordered" evidence="1">
    <location>
        <begin position="58"/>
        <end position="108"/>
    </location>
</feature>
<accession>A0AAN1JKT9</accession>
<dbReference type="Proteomes" id="UP000236649">
    <property type="component" value="Chromosome 4"/>
</dbReference>
<proteinExistence type="predicted"/>
<evidence type="ECO:0000256" key="1">
    <source>
        <dbReference type="SAM" id="MobiDB-lite"/>
    </source>
</evidence>
<feature type="compositionally biased region" description="Basic residues" evidence="1">
    <location>
        <begin position="99"/>
        <end position="108"/>
    </location>
</feature>
<dbReference type="KEGG" id="phs:C2L64_46080"/>
<feature type="compositionally biased region" description="Low complexity" evidence="1">
    <location>
        <begin position="75"/>
        <end position="84"/>
    </location>
</feature>
<dbReference type="EMBL" id="CP026108">
    <property type="protein sequence ID" value="AUT75706.1"/>
    <property type="molecule type" value="Genomic_DNA"/>
</dbReference>
<protein>
    <submittedName>
        <fullName evidence="2">Uncharacterized protein</fullName>
    </submittedName>
</protein>
<evidence type="ECO:0000313" key="3">
    <source>
        <dbReference type="Proteomes" id="UP000236649"/>
    </source>
</evidence>
<feature type="compositionally biased region" description="Basic and acidic residues" evidence="1">
    <location>
        <begin position="8"/>
        <end position="20"/>
    </location>
</feature>
<dbReference type="AlphaFoldDB" id="A0AAN1JKT9"/>
<organism evidence="2 3">
    <name type="scientific">Paraburkholderia hospita</name>
    <dbReference type="NCBI Taxonomy" id="169430"/>
    <lineage>
        <taxon>Bacteria</taxon>
        <taxon>Pseudomonadati</taxon>
        <taxon>Pseudomonadota</taxon>
        <taxon>Betaproteobacteria</taxon>
        <taxon>Burkholderiales</taxon>
        <taxon>Burkholderiaceae</taxon>
        <taxon>Paraburkholderia</taxon>
    </lineage>
</organism>
<evidence type="ECO:0000313" key="2">
    <source>
        <dbReference type="EMBL" id="AUT75706.1"/>
    </source>
</evidence>